<gene>
    <name evidence="2" type="ORF">A2Z78_00105</name>
</gene>
<proteinExistence type="predicted"/>
<comment type="caution">
    <text evidence="2">The sequence shown here is derived from an EMBL/GenBank/DDBJ whole genome shotgun (WGS) entry which is preliminary data.</text>
</comment>
<accession>A0A1G2DVW5</accession>
<dbReference type="SUPFAM" id="SSF143422">
    <property type="entry name" value="Transposase IS200-like"/>
    <property type="match status" value="1"/>
</dbReference>
<evidence type="ECO:0000313" key="2">
    <source>
        <dbReference type="EMBL" id="OGZ17703.1"/>
    </source>
</evidence>
<evidence type="ECO:0000259" key="1">
    <source>
        <dbReference type="SMART" id="SM01321"/>
    </source>
</evidence>
<dbReference type="AlphaFoldDB" id="A0A1G2DVW5"/>
<dbReference type="STRING" id="1801660.A2Z78_00105"/>
<dbReference type="EMBL" id="MHLV01000016">
    <property type="protein sequence ID" value="OGZ17703.1"/>
    <property type="molecule type" value="Genomic_DNA"/>
</dbReference>
<evidence type="ECO:0000313" key="3">
    <source>
        <dbReference type="Proteomes" id="UP000176752"/>
    </source>
</evidence>
<dbReference type="GO" id="GO:0004803">
    <property type="term" value="F:transposase activity"/>
    <property type="evidence" value="ECO:0007669"/>
    <property type="project" value="InterPro"/>
</dbReference>
<dbReference type="Gene3D" id="3.30.70.1290">
    <property type="entry name" value="Transposase IS200-like"/>
    <property type="match status" value="1"/>
</dbReference>
<dbReference type="GO" id="GO:0003677">
    <property type="term" value="F:DNA binding"/>
    <property type="evidence" value="ECO:0007669"/>
    <property type="project" value="InterPro"/>
</dbReference>
<name>A0A1G2DVW5_9BACT</name>
<organism evidence="2 3">
    <name type="scientific">Candidatus Nealsonbacteria bacterium RBG_13_36_15</name>
    <dbReference type="NCBI Taxonomy" id="1801660"/>
    <lineage>
        <taxon>Bacteria</taxon>
        <taxon>Candidatus Nealsoniibacteriota</taxon>
    </lineage>
</organism>
<dbReference type="PANTHER" id="PTHR34322">
    <property type="entry name" value="TRANSPOSASE, Y1_TNP DOMAIN-CONTAINING"/>
    <property type="match status" value="1"/>
</dbReference>
<reference evidence="2 3" key="1">
    <citation type="journal article" date="2016" name="Nat. Commun.">
        <title>Thousands of microbial genomes shed light on interconnected biogeochemical processes in an aquifer system.</title>
        <authorList>
            <person name="Anantharaman K."/>
            <person name="Brown C.T."/>
            <person name="Hug L.A."/>
            <person name="Sharon I."/>
            <person name="Castelle C.J."/>
            <person name="Probst A.J."/>
            <person name="Thomas B.C."/>
            <person name="Singh A."/>
            <person name="Wilkins M.J."/>
            <person name="Karaoz U."/>
            <person name="Brodie E.L."/>
            <person name="Williams K.H."/>
            <person name="Hubbard S.S."/>
            <person name="Banfield J.F."/>
        </authorList>
    </citation>
    <scope>NUCLEOTIDE SEQUENCE [LARGE SCALE GENOMIC DNA]</scope>
</reference>
<feature type="domain" description="Transposase IS200-like" evidence="1">
    <location>
        <begin position="9"/>
        <end position="159"/>
    </location>
</feature>
<dbReference type="Proteomes" id="UP000176752">
    <property type="component" value="Unassembled WGS sequence"/>
</dbReference>
<dbReference type="GO" id="GO:0006313">
    <property type="term" value="P:DNA transposition"/>
    <property type="evidence" value="ECO:0007669"/>
    <property type="project" value="InterPro"/>
</dbReference>
<dbReference type="PANTHER" id="PTHR34322:SF2">
    <property type="entry name" value="TRANSPOSASE IS200-LIKE DOMAIN-CONTAINING PROTEIN"/>
    <property type="match status" value="1"/>
</dbReference>
<dbReference type="InterPro" id="IPR002686">
    <property type="entry name" value="Transposase_17"/>
</dbReference>
<dbReference type="InterPro" id="IPR036515">
    <property type="entry name" value="Transposase_17_sf"/>
</dbReference>
<protein>
    <recommendedName>
        <fullName evidence="1">Transposase IS200-like domain-containing protein</fullName>
    </recommendedName>
</protein>
<dbReference type="SMART" id="SM01321">
    <property type="entry name" value="Y1_Tnp"/>
    <property type="match status" value="1"/>
</dbReference>
<sequence>MPYRQFFFEKHQPVHIISRAVEEREIFKEEDNCYRFIFQLYAANVGKPALNLWRQDIIKSAKALLQGEDVSSRFIIKEHPPLVNFLDFCLVVNHYHFQLVPNSENSIPQYMKKVNGGFAKYFNLKHNRRGALFGSRYKSVPIRTDFQSDAVTRYISVINVLDVYQPGWREKGLHDWEGAFKFLEDYQFSSFPDRIGKRNSKLITPETISEKPSFEKYAESKKIYSKFVQDFLENKLTHFSSTFLE</sequence>